<name>A0ACD5TQ97_AVESA</name>
<reference evidence="1" key="1">
    <citation type="submission" date="2021-05" db="EMBL/GenBank/DDBJ databases">
        <authorList>
            <person name="Scholz U."/>
            <person name="Mascher M."/>
            <person name="Fiebig A."/>
        </authorList>
    </citation>
    <scope>NUCLEOTIDE SEQUENCE [LARGE SCALE GENOMIC DNA]</scope>
</reference>
<evidence type="ECO:0000313" key="2">
    <source>
        <dbReference type="Proteomes" id="UP001732700"/>
    </source>
</evidence>
<keyword evidence="2" id="KW-1185">Reference proteome</keyword>
<dbReference type="Proteomes" id="UP001732700">
    <property type="component" value="Chromosome 1C"/>
</dbReference>
<evidence type="ECO:0000313" key="1">
    <source>
        <dbReference type="EnsemblPlants" id="AVESA.00010b.r2.1CG0107900.1.CDS.1"/>
    </source>
</evidence>
<accession>A0ACD5TQ97</accession>
<sequence length="200" mass="21937">MAASLGLNPEAFFSSAYAPFLADHYATPASHGDFSGQMFNFHDDHHQQQHYPLEDQLEYSPPPTAPPPISLAGAAGDEHRSSEETMEPTRVSAGRIGFRTRSEAVEILDDGFKWRKYGKKAVKNSPNPRNYYRCSAEGCGVKKRVQRDQDDPRYVVTTYDGVHNHATPGAAVAEYYCYSPPLGNAGSPPAAYSAAGSLYF</sequence>
<proteinExistence type="predicted"/>
<dbReference type="EnsemblPlants" id="AVESA.00010b.r2.1CG0107900.1">
    <property type="protein sequence ID" value="AVESA.00010b.r2.1CG0107900.1.CDS.1"/>
    <property type="gene ID" value="AVESA.00010b.r2.1CG0107900"/>
</dbReference>
<reference evidence="1" key="2">
    <citation type="submission" date="2025-09" db="UniProtKB">
        <authorList>
            <consortium name="EnsemblPlants"/>
        </authorList>
    </citation>
    <scope>IDENTIFICATION</scope>
</reference>
<protein>
    <submittedName>
        <fullName evidence="1">Uncharacterized protein</fullName>
    </submittedName>
</protein>
<organism evidence="1 2">
    <name type="scientific">Avena sativa</name>
    <name type="common">Oat</name>
    <dbReference type="NCBI Taxonomy" id="4498"/>
    <lineage>
        <taxon>Eukaryota</taxon>
        <taxon>Viridiplantae</taxon>
        <taxon>Streptophyta</taxon>
        <taxon>Embryophyta</taxon>
        <taxon>Tracheophyta</taxon>
        <taxon>Spermatophyta</taxon>
        <taxon>Magnoliopsida</taxon>
        <taxon>Liliopsida</taxon>
        <taxon>Poales</taxon>
        <taxon>Poaceae</taxon>
        <taxon>BOP clade</taxon>
        <taxon>Pooideae</taxon>
        <taxon>Poodae</taxon>
        <taxon>Poeae</taxon>
        <taxon>Poeae Chloroplast Group 1 (Aveneae type)</taxon>
        <taxon>Aveninae</taxon>
        <taxon>Avena</taxon>
    </lineage>
</organism>